<gene>
    <name evidence="1" type="ORF">M6B38_238050</name>
</gene>
<keyword evidence="1" id="KW-0689">Ribosomal protein</keyword>
<protein>
    <submittedName>
        <fullName evidence="1">60S ribosomal protein L12</fullName>
    </submittedName>
</protein>
<accession>A0AAX6DLF0</accession>
<evidence type="ECO:0000313" key="1">
    <source>
        <dbReference type="EMBL" id="KAJ6792519.1"/>
    </source>
</evidence>
<keyword evidence="1" id="KW-0687">Ribonucleoprotein</keyword>
<reference evidence="1" key="1">
    <citation type="journal article" date="2023" name="GigaByte">
        <title>Genome assembly of the bearded iris, Iris pallida Lam.</title>
        <authorList>
            <person name="Bruccoleri R.E."/>
            <person name="Oakeley E.J."/>
            <person name="Faust A.M.E."/>
            <person name="Altorfer M."/>
            <person name="Dessus-Babus S."/>
            <person name="Burckhardt D."/>
            <person name="Oertli M."/>
            <person name="Naumann U."/>
            <person name="Petersen F."/>
            <person name="Wong J."/>
        </authorList>
    </citation>
    <scope>NUCLEOTIDE SEQUENCE</scope>
    <source>
        <strain evidence="1">GSM-AAB239-AS_SAM_17_03QT</strain>
    </source>
</reference>
<proteinExistence type="predicted"/>
<comment type="caution">
    <text evidence="1">The sequence shown here is derived from an EMBL/GenBank/DDBJ whole genome shotgun (WGS) entry which is preliminary data.</text>
</comment>
<keyword evidence="2" id="KW-1185">Reference proteome</keyword>
<organism evidence="1 2">
    <name type="scientific">Iris pallida</name>
    <name type="common">Sweet iris</name>
    <dbReference type="NCBI Taxonomy" id="29817"/>
    <lineage>
        <taxon>Eukaryota</taxon>
        <taxon>Viridiplantae</taxon>
        <taxon>Streptophyta</taxon>
        <taxon>Embryophyta</taxon>
        <taxon>Tracheophyta</taxon>
        <taxon>Spermatophyta</taxon>
        <taxon>Magnoliopsida</taxon>
        <taxon>Liliopsida</taxon>
        <taxon>Asparagales</taxon>
        <taxon>Iridaceae</taxon>
        <taxon>Iridoideae</taxon>
        <taxon>Irideae</taxon>
        <taxon>Iris</taxon>
    </lineage>
</organism>
<dbReference type="AlphaFoldDB" id="A0AAX6DLF0"/>
<evidence type="ECO:0000313" key="2">
    <source>
        <dbReference type="Proteomes" id="UP001140949"/>
    </source>
</evidence>
<reference evidence="1" key="2">
    <citation type="submission" date="2023-04" db="EMBL/GenBank/DDBJ databases">
        <authorList>
            <person name="Bruccoleri R.E."/>
            <person name="Oakeley E.J."/>
            <person name="Faust A.-M."/>
            <person name="Dessus-Babus S."/>
            <person name="Altorfer M."/>
            <person name="Burckhardt D."/>
            <person name="Oertli M."/>
            <person name="Naumann U."/>
            <person name="Petersen F."/>
            <person name="Wong J."/>
        </authorList>
    </citation>
    <scope>NUCLEOTIDE SEQUENCE</scope>
    <source>
        <strain evidence="1">GSM-AAB239-AS_SAM_17_03QT</strain>
        <tissue evidence="1">Leaf</tissue>
    </source>
</reference>
<dbReference type="GO" id="GO:0005840">
    <property type="term" value="C:ribosome"/>
    <property type="evidence" value="ECO:0007669"/>
    <property type="project" value="UniProtKB-KW"/>
</dbReference>
<name>A0AAX6DLF0_IRIPA</name>
<sequence>MAPRSMAKDLSGTIKEIRDVRQCRVHCRRERPQGSADGDFRRGRRGPARVMGSVRAFSEELGLFFFDVYGHFETTCQCVLIIVLLGLIG</sequence>
<dbReference type="Proteomes" id="UP001140949">
    <property type="component" value="Unassembled WGS sequence"/>
</dbReference>
<dbReference type="EMBL" id="JANAVB010043420">
    <property type="protein sequence ID" value="KAJ6792519.1"/>
    <property type="molecule type" value="Genomic_DNA"/>
</dbReference>